<proteinExistence type="predicted"/>
<dbReference type="AlphaFoldDB" id="E6YIK2"/>
<name>E6YIK2_BARC7</name>
<accession>E6YIK2</accession>
<reference evidence="1 2" key="2">
    <citation type="journal article" date="2011" name="PLoS Genet.">
        <title>Parallel evolution of a type IV secretion system in radiating lineages of the host-restricted bacterial pathogen Bartonella.</title>
        <authorList>
            <person name="Engel P."/>
            <person name="Salzburger W."/>
            <person name="Liesch M."/>
            <person name="Chang C.C."/>
            <person name="Maruyama S."/>
            <person name="Lanz C."/>
            <person name="Calteau A."/>
            <person name="Lajus A."/>
            <person name="Medigue C."/>
            <person name="Schuster S.C."/>
            <person name="Dehio C."/>
        </authorList>
    </citation>
    <scope>NUCLEOTIDE SEQUENCE [LARGE SCALE GENOMIC DNA]</scope>
    <source>
        <strain evidence="2">CIP 104772 / 73</strain>
    </source>
</reference>
<gene>
    <name evidence="1" type="ordered locus">BARCL_1009</name>
</gene>
<dbReference type="HOGENOM" id="CLU_2950923_0_0_5"/>
<protein>
    <submittedName>
        <fullName evidence="1">Uncharacterized protein</fullName>
    </submittedName>
</protein>
<dbReference type="KEGG" id="bcd:BARCL_1009"/>
<organism evidence="1 2">
    <name type="scientific">Bartonella clarridgeiae (strain CCUG 45776 / CIP 104772 / 73)</name>
    <dbReference type="NCBI Taxonomy" id="696125"/>
    <lineage>
        <taxon>Bacteria</taxon>
        <taxon>Pseudomonadati</taxon>
        <taxon>Pseudomonadota</taxon>
        <taxon>Alphaproteobacteria</taxon>
        <taxon>Hyphomicrobiales</taxon>
        <taxon>Bartonellaceae</taxon>
        <taxon>Bartonella</taxon>
    </lineage>
</organism>
<evidence type="ECO:0000313" key="2">
    <source>
        <dbReference type="Proteomes" id="UP000009101"/>
    </source>
</evidence>
<keyword evidence="2" id="KW-1185">Reference proteome</keyword>
<sequence>MIVFHQINTTKDMEFKEAIFFPKVTMSFSKINNRQKRKIIYQGPKDAIASSLESNQNNE</sequence>
<dbReference type="EMBL" id="FN645454">
    <property type="protein sequence ID" value="CBI76690.1"/>
    <property type="molecule type" value="Genomic_DNA"/>
</dbReference>
<evidence type="ECO:0000313" key="1">
    <source>
        <dbReference type="EMBL" id="CBI76690.1"/>
    </source>
</evidence>
<dbReference type="Proteomes" id="UP000009101">
    <property type="component" value="Chromosome"/>
</dbReference>
<reference evidence="2" key="1">
    <citation type="submission" date="2009-11" db="EMBL/GenBank/DDBJ databases">
        <title>Genome sequencing of Bartonella species and comparative genomics.</title>
        <authorList>
            <person name="Engel P."/>
            <person name="Salzburger W."/>
            <person name="Marius L."/>
            <person name="Chao-Chin C."/>
            <person name="Soichi M."/>
            <person name="Christa L."/>
            <person name="Alexandra C."/>
            <person name="Aurelie L."/>
            <person name="Claudine M."/>
            <person name="Stephan S.C."/>
            <person name="Christoph D."/>
        </authorList>
    </citation>
    <scope>NUCLEOTIDE SEQUENCE [LARGE SCALE GENOMIC DNA]</scope>
    <source>
        <strain evidence="2">CIP 104772 / 73</strain>
    </source>
</reference>